<dbReference type="PANTHER" id="PTHR31672:SF10">
    <property type="entry name" value="F-BOX DOMAIN-CONTAINING PROTEIN"/>
    <property type="match status" value="1"/>
</dbReference>
<dbReference type="AlphaFoldDB" id="A0AA35Y7R8"/>
<sequence length="427" mass="48182">MSGEIGFHIQEEILRMLPVKSLLRFRCVCKAWRCLIDSSYFLAAHTVGQDQWQHLFVRYLVRGRPHYICVVDDDTFPRQRSVPTLPLSIKLLTRSRVVGSCNGLVCLDGYYDDPDKSQKPMVVLWNPSIRKSIAIAVPVLLSGMNHWLDETTFGFGVCPATNDPKIVMIPQLAPLHEKSSKINDAREVMVYTLSSGKWKRLSNSSNVPSKAVRVRRDVQVIDRFIYWSGSHLMAEDGCSWSRWISNMILSFDMTNDTFEVIDLPDSLALCLPTKVCISKLRESLVIFESLEEMCSVSLWMMDNGVQKSFTKLFTIIAQQYWSIRALGLGKSGAPIMEVKGVCFGESEIAVYEPKSQSFTPIMEVKNVCSEESEIVAYEPNSQRFSALEIGGIRSFSTANSYTETLLLLDLLNSLGAMRLLVGAWMNL</sequence>
<accession>A0AA35Y7R8</accession>
<protein>
    <recommendedName>
        <fullName evidence="1">F-box domain-containing protein</fullName>
    </recommendedName>
</protein>
<dbReference type="InterPro" id="IPR001810">
    <property type="entry name" value="F-box_dom"/>
</dbReference>
<dbReference type="EMBL" id="OX465086">
    <property type="protein sequence ID" value="CAI9263912.1"/>
    <property type="molecule type" value="Genomic_DNA"/>
</dbReference>
<dbReference type="NCBIfam" id="TIGR01640">
    <property type="entry name" value="F_box_assoc_1"/>
    <property type="match status" value="1"/>
</dbReference>
<dbReference type="Proteomes" id="UP001177003">
    <property type="component" value="Chromosome 0"/>
</dbReference>
<dbReference type="SUPFAM" id="SSF81383">
    <property type="entry name" value="F-box domain"/>
    <property type="match status" value="1"/>
</dbReference>
<evidence type="ECO:0000313" key="2">
    <source>
        <dbReference type="EMBL" id="CAI9263912.1"/>
    </source>
</evidence>
<dbReference type="InterPro" id="IPR017451">
    <property type="entry name" value="F-box-assoc_interact_dom"/>
</dbReference>
<dbReference type="InterPro" id="IPR006527">
    <property type="entry name" value="F-box-assoc_dom_typ1"/>
</dbReference>
<dbReference type="InterPro" id="IPR036047">
    <property type="entry name" value="F-box-like_dom_sf"/>
</dbReference>
<dbReference type="SMART" id="SM00256">
    <property type="entry name" value="FBOX"/>
    <property type="match status" value="1"/>
</dbReference>
<dbReference type="Pfam" id="PF00646">
    <property type="entry name" value="F-box"/>
    <property type="match status" value="1"/>
</dbReference>
<evidence type="ECO:0000259" key="1">
    <source>
        <dbReference type="SMART" id="SM00256"/>
    </source>
</evidence>
<keyword evidence="3" id="KW-1185">Reference proteome</keyword>
<reference evidence="2" key="1">
    <citation type="submission" date="2023-04" db="EMBL/GenBank/DDBJ databases">
        <authorList>
            <person name="Vijverberg K."/>
            <person name="Xiong W."/>
            <person name="Schranz E."/>
        </authorList>
    </citation>
    <scope>NUCLEOTIDE SEQUENCE</scope>
</reference>
<feature type="domain" description="F-box" evidence="1">
    <location>
        <begin position="5"/>
        <end position="45"/>
    </location>
</feature>
<proteinExistence type="predicted"/>
<name>A0AA35Y7R8_LACSI</name>
<dbReference type="InterPro" id="IPR050796">
    <property type="entry name" value="SCF_F-box_component"/>
</dbReference>
<evidence type="ECO:0000313" key="3">
    <source>
        <dbReference type="Proteomes" id="UP001177003"/>
    </source>
</evidence>
<dbReference type="Pfam" id="PF07734">
    <property type="entry name" value="FBA_1"/>
    <property type="match status" value="1"/>
</dbReference>
<dbReference type="PANTHER" id="PTHR31672">
    <property type="entry name" value="BNACNNG10540D PROTEIN"/>
    <property type="match status" value="1"/>
</dbReference>
<organism evidence="2 3">
    <name type="scientific">Lactuca saligna</name>
    <name type="common">Willowleaf lettuce</name>
    <dbReference type="NCBI Taxonomy" id="75948"/>
    <lineage>
        <taxon>Eukaryota</taxon>
        <taxon>Viridiplantae</taxon>
        <taxon>Streptophyta</taxon>
        <taxon>Embryophyta</taxon>
        <taxon>Tracheophyta</taxon>
        <taxon>Spermatophyta</taxon>
        <taxon>Magnoliopsida</taxon>
        <taxon>eudicotyledons</taxon>
        <taxon>Gunneridae</taxon>
        <taxon>Pentapetalae</taxon>
        <taxon>asterids</taxon>
        <taxon>campanulids</taxon>
        <taxon>Asterales</taxon>
        <taxon>Asteraceae</taxon>
        <taxon>Cichorioideae</taxon>
        <taxon>Cichorieae</taxon>
        <taxon>Lactucinae</taxon>
        <taxon>Lactuca</taxon>
    </lineage>
</organism>
<dbReference type="CDD" id="cd22157">
    <property type="entry name" value="F-box_AtFBW1-like"/>
    <property type="match status" value="1"/>
</dbReference>
<dbReference type="Gene3D" id="1.20.1280.50">
    <property type="match status" value="1"/>
</dbReference>
<gene>
    <name evidence="2" type="ORF">LSALG_LOCUS4587</name>
</gene>